<evidence type="ECO:0008006" key="5">
    <source>
        <dbReference type="Google" id="ProtNLM"/>
    </source>
</evidence>
<organism evidence="3 4">
    <name type="scientific">Melittangium boletus DSM 14713</name>
    <dbReference type="NCBI Taxonomy" id="1294270"/>
    <lineage>
        <taxon>Bacteria</taxon>
        <taxon>Pseudomonadati</taxon>
        <taxon>Myxococcota</taxon>
        <taxon>Myxococcia</taxon>
        <taxon>Myxococcales</taxon>
        <taxon>Cystobacterineae</taxon>
        <taxon>Archangiaceae</taxon>
        <taxon>Melittangium</taxon>
    </lineage>
</organism>
<dbReference type="AlphaFoldDB" id="A0A250ID90"/>
<reference evidence="3 4" key="1">
    <citation type="submission" date="2017-06" db="EMBL/GenBank/DDBJ databases">
        <authorList>
            <person name="Kim H.J."/>
            <person name="Triplett B.A."/>
        </authorList>
    </citation>
    <scope>NUCLEOTIDE SEQUENCE [LARGE SCALE GENOMIC DNA]</scope>
    <source>
        <strain evidence="3 4">DSM 14713</strain>
    </source>
</reference>
<proteinExistence type="predicted"/>
<dbReference type="KEGG" id="mbd:MEBOL_002581"/>
<gene>
    <name evidence="3" type="ORF">MEBOL_002581</name>
</gene>
<evidence type="ECO:0000256" key="2">
    <source>
        <dbReference type="SAM" id="SignalP"/>
    </source>
</evidence>
<feature type="compositionally biased region" description="Pro residues" evidence="1">
    <location>
        <begin position="56"/>
        <end position="67"/>
    </location>
</feature>
<feature type="signal peptide" evidence="2">
    <location>
        <begin position="1"/>
        <end position="21"/>
    </location>
</feature>
<dbReference type="EMBL" id="CP022163">
    <property type="protein sequence ID" value="ATB29132.1"/>
    <property type="molecule type" value="Genomic_DNA"/>
</dbReference>
<name>A0A250ID90_9BACT</name>
<feature type="region of interest" description="Disordered" evidence="1">
    <location>
        <begin position="29"/>
        <end position="160"/>
    </location>
</feature>
<protein>
    <recommendedName>
        <fullName evidence="5">Outer membrane protein beta-barrel domain-containing protein</fullName>
    </recommendedName>
</protein>
<dbReference type="Proteomes" id="UP000217289">
    <property type="component" value="Chromosome"/>
</dbReference>
<dbReference type="Gene3D" id="2.40.160.20">
    <property type="match status" value="1"/>
</dbReference>
<evidence type="ECO:0000313" key="3">
    <source>
        <dbReference type="EMBL" id="ATB29132.1"/>
    </source>
</evidence>
<sequence length="325" mass="33616">MKGKILAGLVTALFYSGAAVAQDVAKDPLQGDIQQQSPDNLGGTNLQNGQRDETPLLPPEQVSPPPDAHMQGIGGSGPVAPPPAAAQGQTLYCTPVQGTGGAGLQEPAPLPPPPVHEQSSLQRDFDQGAVGGSGYDVKESERWREPEKQTKDQGQRKGDMRGLTLLIGGGVEGYTGGLAPEVRPGAAVGVTAALKPSKVVGLELGYSGAVNNLREDAGGSGPDIIRNGGQAALTLGLTASPVQPYLLGGIGLNRYNVRNGETLGFRSDTNANVPVGAGLRTHIGDFTADARVNYNFLVNNDFSPTVENDTWTGRYTGTINLGGTF</sequence>
<dbReference type="RefSeq" id="WP_157774923.1">
    <property type="nucleotide sequence ID" value="NZ_CP022163.1"/>
</dbReference>
<dbReference type="SUPFAM" id="SSF56925">
    <property type="entry name" value="OMPA-like"/>
    <property type="match status" value="1"/>
</dbReference>
<feature type="chain" id="PRO_5012852006" description="Outer membrane protein beta-barrel domain-containing protein" evidence="2">
    <location>
        <begin position="22"/>
        <end position="325"/>
    </location>
</feature>
<keyword evidence="2" id="KW-0732">Signal</keyword>
<keyword evidence="4" id="KW-1185">Reference proteome</keyword>
<evidence type="ECO:0000313" key="4">
    <source>
        <dbReference type="Proteomes" id="UP000217289"/>
    </source>
</evidence>
<feature type="compositionally biased region" description="Basic and acidic residues" evidence="1">
    <location>
        <begin position="136"/>
        <end position="160"/>
    </location>
</feature>
<accession>A0A250ID90</accession>
<dbReference type="OrthoDB" id="5381719at2"/>
<feature type="compositionally biased region" description="Polar residues" evidence="1">
    <location>
        <begin position="32"/>
        <end position="49"/>
    </location>
</feature>
<dbReference type="InterPro" id="IPR011250">
    <property type="entry name" value="OMP/PagP_B-barrel"/>
</dbReference>
<evidence type="ECO:0000256" key="1">
    <source>
        <dbReference type="SAM" id="MobiDB-lite"/>
    </source>
</evidence>